<keyword evidence="9" id="KW-1185">Reference proteome</keyword>
<accession>A0A9W8TX97</accession>
<dbReference type="GO" id="GO:0000978">
    <property type="term" value="F:RNA polymerase II cis-regulatory region sequence-specific DNA binding"/>
    <property type="evidence" value="ECO:0007669"/>
    <property type="project" value="TreeGrafter"/>
</dbReference>
<evidence type="ECO:0000256" key="4">
    <source>
        <dbReference type="ARBA" id="ARBA00022833"/>
    </source>
</evidence>
<dbReference type="SMART" id="SM00355">
    <property type="entry name" value="ZnF_C2H2"/>
    <property type="match status" value="3"/>
</dbReference>
<sequence length="367" mass="40402">MPRATTSKFIDESSRECGKCGVVLARPSDMRRHMRTHGLEMTGVKYQCTWDGCSFEALQKSNLKTHYRTHTQDKSQACPTCDFKTCDPGSLTRHRKRIHGYVPKPRKARGVSSDLSTPPSLTWVSSELESGLDRSSPSSSMSSSSSPESIIDFSLLTSALDVKPSITPEIDEFCKPFFLDGFPSDLDGLFYEPDSMSGFGCSTFEDLRPRPLFPAVESTPALESFRPLHSSYSPNFSLLSEVHKTSPLTTTPYVDDQIFHSISCGVFQDGFGDSIQQPLPTPYDSIIQQMEEMDPSISVSISESDFRVIYGCDYEQFVAAKARHPLPLSEPSCSSESTSPTAFTAGSPSPRPYAGSLLAELYAPIDS</sequence>
<feature type="region of interest" description="Disordered" evidence="6">
    <location>
        <begin position="128"/>
        <end position="147"/>
    </location>
</feature>
<gene>
    <name evidence="8" type="ORF">DFH05DRAFT_1496979</name>
</gene>
<dbReference type="SUPFAM" id="SSF57667">
    <property type="entry name" value="beta-beta-alpha zinc fingers"/>
    <property type="match status" value="1"/>
</dbReference>
<feature type="domain" description="C2H2-type" evidence="7">
    <location>
        <begin position="46"/>
        <end position="75"/>
    </location>
</feature>
<reference evidence="8 9" key="1">
    <citation type="journal article" date="2023" name="Proc. Natl. Acad. Sci. U.S.A.">
        <title>A global phylogenomic analysis of the shiitake genus Lentinula.</title>
        <authorList>
            <person name="Sierra-Patev S."/>
            <person name="Min B."/>
            <person name="Naranjo-Ortiz M."/>
            <person name="Looney B."/>
            <person name="Konkel Z."/>
            <person name="Slot J.C."/>
            <person name="Sakamoto Y."/>
            <person name="Steenwyk J.L."/>
            <person name="Rokas A."/>
            <person name="Carro J."/>
            <person name="Camarero S."/>
            <person name="Ferreira P."/>
            <person name="Molpeceres G."/>
            <person name="Ruiz-Duenas F.J."/>
            <person name="Serrano A."/>
            <person name="Henrissat B."/>
            <person name="Drula E."/>
            <person name="Hughes K.W."/>
            <person name="Mata J.L."/>
            <person name="Ishikawa N.K."/>
            <person name="Vargas-Isla R."/>
            <person name="Ushijima S."/>
            <person name="Smith C.A."/>
            <person name="Donoghue J."/>
            <person name="Ahrendt S."/>
            <person name="Andreopoulos W."/>
            <person name="He G."/>
            <person name="LaButti K."/>
            <person name="Lipzen A."/>
            <person name="Ng V."/>
            <person name="Riley R."/>
            <person name="Sandor L."/>
            <person name="Barry K."/>
            <person name="Martinez A.T."/>
            <person name="Xiao Y."/>
            <person name="Gibbons J.G."/>
            <person name="Terashima K."/>
            <person name="Grigoriev I.V."/>
            <person name="Hibbett D."/>
        </authorList>
    </citation>
    <scope>NUCLEOTIDE SEQUENCE [LARGE SCALE GENOMIC DNA]</scope>
    <source>
        <strain evidence="8 9">TFB7810</strain>
    </source>
</reference>
<dbReference type="InterPro" id="IPR013087">
    <property type="entry name" value="Znf_C2H2_type"/>
</dbReference>
<keyword evidence="4" id="KW-0862">Zinc</keyword>
<comment type="caution">
    <text evidence="8">The sequence shown here is derived from an EMBL/GenBank/DDBJ whole genome shotgun (WGS) entry which is preliminary data.</text>
</comment>
<evidence type="ECO:0000256" key="1">
    <source>
        <dbReference type="ARBA" id="ARBA00022723"/>
    </source>
</evidence>
<dbReference type="Gene3D" id="3.30.160.60">
    <property type="entry name" value="Classic Zinc Finger"/>
    <property type="match status" value="1"/>
</dbReference>
<dbReference type="GO" id="GO:0000981">
    <property type="term" value="F:DNA-binding transcription factor activity, RNA polymerase II-specific"/>
    <property type="evidence" value="ECO:0007669"/>
    <property type="project" value="TreeGrafter"/>
</dbReference>
<keyword evidence="3 5" id="KW-0863">Zinc-finger</keyword>
<feature type="compositionally biased region" description="Low complexity" evidence="6">
    <location>
        <begin position="328"/>
        <end position="341"/>
    </location>
</feature>
<feature type="compositionally biased region" description="Low complexity" evidence="6">
    <location>
        <begin position="135"/>
        <end position="147"/>
    </location>
</feature>
<dbReference type="PROSITE" id="PS00028">
    <property type="entry name" value="ZINC_FINGER_C2H2_1"/>
    <property type="match status" value="1"/>
</dbReference>
<dbReference type="Proteomes" id="UP001142393">
    <property type="component" value="Unassembled WGS sequence"/>
</dbReference>
<feature type="region of interest" description="Disordered" evidence="6">
    <location>
        <begin position="328"/>
        <end position="348"/>
    </location>
</feature>
<organism evidence="8 9">
    <name type="scientific">Lentinula detonsa</name>
    <dbReference type="NCBI Taxonomy" id="2804962"/>
    <lineage>
        <taxon>Eukaryota</taxon>
        <taxon>Fungi</taxon>
        <taxon>Dikarya</taxon>
        <taxon>Basidiomycota</taxon>
        <taxon>Agaricomycotina</taxon>
        <taxon>Agaricomycetes</taxon>
        <taxon>Agaricomycetidae</taxon>
        <taxon>Agaricales</taxon>
        <taxon>Marasmiineae</taxon>
        <taxon>Omphalotaceae</taxon>
        <taxon>Lentinula</taxon>
    </lineage>
</organism>
<keyword evidence="1" id="KW-0479">Metal-binding</keyword>
<name>A0A9W8TX97_9AGAR</name>
<proteinExistence type="predicted"/>
<evidence type="ECO:0000256" key="6">
    <source>
        <dbReference type="SAM" id="MobiDB-lite"/>
    </source>
</evidence>
<dbReference type="GO" id="GO:0008270">
    <property type="term" value="F:zinc ion binding"/>
    <property type="evidence" value="ECO:0007669"/>
    <property type="project" value="UniProtKB-KW"/>
</dbReference>
<protein>
    <recommendedName>
        <fullName evidence="7">C2H2-type domain-containing protein</fullName>
    </recommendedName>
</protein>
<evidence type="ECO:0000313" key="8">
    <source>
        <dbReference type="EMBL" id="KAJ3743660.1"/>
    </source>
</evidence>
<keyword evidence="2" id="KW-0677">Repeat</keyword>
<dbReference type="PROSITE" id="PS50157">
    <property type="entry name" value="ZINC_FINGER_C2H2_2"/>
    <property type="match status" value="2"/>
</dbReference>
<dbReference type="AlphaFoldDB" id="A0A9W8TX97"/>
<dbReference type="InterPro" id="IPR050329">
    <property type="entry name" value="GLI_C2H2-zinc-finger"/>
</dbReference>
<evidence type="ECO:0000256" key="5">
    <source>
        <dbReference type="PROSITE-ProRule" id="PRU00042"/>
    </source>
</evidence>
<evidence type="ECO:0000313" key="9">
    <source>
        <dbReference type="Proteomes" id="UP001142393"/>
    </source>
</evidence>
<dbReference type="EMBL" id="JANVFU010000008">
    <property type="protein sequence ID" value="KAJ3743660.1"/>
    <property type="molecule type" value="Genomic_DNA"/>
</dbReference>
<dbReference type="GO" id="GO:0005634">
    <property type="term" value="C:nucleus"/>
    <property type="evidence" value="ECO:0007669"/>
    <property type="project" value="UniProtKB-ARBA"/>
</dbReference>
<dbReference type="GO" id="GO:0045944">
    <property type="term" value="P:positive regulation of transcription by RNA polymerase II"/>
    <property type="evidence" value="ECO:0007669"/>
    <property type="project" value="UniProtKB-ARBA"/>
</dbReference>
<dbReference type="InterPro" id="IPR036236">
    <property type="entry name" value="Znf_C2H2_sf"/>
</dbReference>
<dbReference type="PANTHER" id="PTHR19818">
    <property type="entry name" value="ZINC FINGER PROTEIN ZIC AND GLI"/>
    <property type="match status" value="1"/>
</dbReference>
<dbReference type="Pfam" id="PF00096">
    <property type="entry name" value="zf-C2H2"/>
    <property type="match status" value="1"/>
</dbReference>
<evidence type="ECO:0000256" key="3">
    <source>
        <dbReference type="ARBA" id="ARBA00022771"/>
    </source>
</evidence>
<feature type="domain" description="C2H2-type" evidence="7">
    <location>
        <begin position="15"/>
        <end position="42"/>
    </location>
</feature>
<dbReference type="PANTHER" id="PTHR19818:SF159">
    <property type="entry name" value="C2H2-TYPE DOMAIN-CONTAINING PROTEIN"/>
    <property type="match status" value="1"/>
</dbReference>
<evidence type="ECO:0000259" key="7">
    <source>
        <dbReference type="PROSITE" id="PS50157"/>
    </source>
</evidence>
<evidence type="ECO:0000256" key="2">
    <source>
        <dbReference type="ARBA" id="ARBA00022737"/>
    </source>
</evidence>